<evidence type="ECO:0000256" key="4">
    <source>
        <dbReference type="ARBA" id="ARBA00022989"/>
    </source>
</evidence>
<organism evidence="7 8">
    <name type="scientific">Leeia aquatica</name>
    <dbReference type="NCBI Taxonomy" id="2725557"/>
    <lineage>
        <taxon>Bacteria</taxon>
        <taxon>Pseudomonadati</taxon>
        <taxon>Pseudomonadota</taxon>
        <taxon>Betaproteobacteria</taxon>
        <taxon>Neisseriales</taxon>
        <taxon>Leeiaceae</taxon>
        <taxon>Leeia</taxon>
    </lineage>
</organism>
<dbReference type="RefSeq" id="WP_168876806.1">
    <property type="nucleotide sequence ID" value="NZ_JABAIM010000001.1"/>
</dbReference>
<dbReference type="InterPro" id="IPR001123">
    <property type="entry name" value="LeuE-type"/>
</dbReference>
<evidence type="ECO:0000256" key="1">
    <source>
        <dbReference type="ARBA" id="ARBA00004651"/>
    </source>
</evidence>
<evidence type="ECO:0000256" key="3">
    <source>
        <dbReference type="ARBA" id="ARBA00022692"/>
    </source>
</evidence>
<evidence type="ECO:0000313" key="8">
    <source>
        <dbReference type="Proteomes" id="UP000587991"/>
    </source>
</evidence>
<keyword evidence="2" id="KW-1003">Cell membrane</keyword>
<dbReference type="Proteomes" id="UP000587991">
    <property type="component" value="Unassembled WGS sequence"/>
</dbReference>
<gene>
    <name evidence="7" type="ORF">HF682_08830</name>
</gene>
<feature type="transmembrane region" description="Helical" evidence="6">
    <location>
        <begin position="38"/>
        <end position="63"/>
    </location>
</feature>
<accession>A0A847SH64</accession>
<feature type="transmembrane region" description="Helical" evidence="6">
    <location>
        <begin position="147"/>
        <end position="169"/>
    </location>
</feature>
<keyword evidence="3 6" id="KW-0812">Transmembrane</keyword>
<evidence type="ECO:0000256" key="6">
    <source>
        <dbReference type="SAM" id="Phobius"/>
    </source>
</evidence>
<comment type="subcellular location">
    <subcellularLocation>
        <location evidence="1">Cell membrane</location>
        <topology evidence="1">Multi-pass membrane protein</topology>
    </subcellularLocation>
</comment>
<dbReference type="Pfam" id="PF01810">
    <property type="entry name" value="LysE"/>
    <property type="match status" value="1"/>
</dbReference>
<evidence type="ECO:0000256" key="2">
    <source>
        <dbReference type="ARBA" id="ARBA00022475"/>
    </source>
</evidence>
<evidence type="ECO:0000256" key="5">
    <source>
        <dbReference type="ARBA" id="ARBA00023136"/>
    </source>
</evidence>
<proteinExistence type="predicted"/>
<feature type="transmembrane region" description="Helical" evidence="6">
    <location>
        <begin position="6"/>
        <end position="26"/>
    </location>
</feature>
<protein>
    <submittedName>
        <fullName evidence="7">LysE family translocator</fullName>
    </submittedName>
</protein>
<sequence length="204" mass="22274">MPHLEAFLSAAILLTLLPGPDNLYVITRGISQGRKAALAAAAGFASGCLWHTLLATLGIAALITQSPTAFNLVRYAGAAYLVYLGIRTLLDRSGFALQQDGQQPDLWQVYRQSVLANMLNPKVTLFFLSFLPQFVNHAEGHVPQQMLVMGVLFMLQTMVIFGLFGWFAGHIGQWLQRSPAIARRIHLLAGSIFCALGLRVALVK</sequence>
<dbReference type="PIRSF" id="PIRSF006324">
    <property type="entry name" value="LeuE"/>
    <property type="match status" value="1"/>
</dbReference>
<feature type="transmembrane region" description="Helical" evidence="6">
    <location>
        <begin position="181"/>
        <end position="202"/>
    </location>
</feature>
<keyword evidence="8" id="KW-1185">Reference proteome</keyword>
<comment type="caution">
    <text evidence="7">The sequence shown here is derived from an EMBL/GenBank/DDBJ whole genome shotgun (WGS) entry which is preliminary data.</text>
</comment>
<dbReference type="GO" id="GO:0015171">
    <property type="term" value="F:amino acid transmembrane transporter activity"/>
    <property type="evidence" value="ECO:0007669"/>
    <property type="project" value="TreeGrafter"/>
</dbReference>
<dbReference type="EMBL" id="JABAIM010000001">
    <property type="protein sequence ID" value="NLR75262.1"/>
    <property type="molecule type" value="Genomic_DNA"/>
</dbReference>
<dbReference type="PANTHER" id="PTHR30086:SF20">
    <property type="entry name" value="ARGININE EXPORTER PROTEIN ARGO-RELATED"/>
    <property type="match status" value="1"/>
</dbReference>
<evidence type="ECO:0000313" key="7">
    <source>
        <dbReference type="EMBL" id="NLR75262.1"/>
    </source>
</evidence>
<feature type="transmembrane region" description="Helical" evidence="6">
    <location>
        <begin position="69"/>
        <end position="90"/>
    </location>
</feature>
<keyword evidence="5 6" id="KW-0472">Membrane</keyword>
<dbReference type="GO" id="GO:0005886">
    <property type="term" value="C:plasma membrane"/>
    <property type="evidence" value="ECO:0007669"/>
    <property type="project" value="UniProtKB-SubCell"/>
</dbReference>
<dbReference type="PANTHER" id="PTHR30086">
    <property type="entry name" value="ARGININE EXPORTER PROTEIN ARGO"/>
    <property type="match status" value="1"/>
</dbReference>
<reference evidence="7 8" key="1">
    <citation type="submission" date="2020-04" db="EMBL/GenBank/DDBJ databases">
        <title>Draft genome of Leeia sp. IMCC25680.</title>
        <authorList>
            <person name="Song J."/>
            <person name="Cho J.-C."/>
        </authorList>
    </citation>
    <scope>NUCLEOTIDE SEQUENCE [LARGE SCALE GENOMIC DNA]</scope>
    <source>
        <strain evidence="7 8">IMCC25680</strain>
    </source>
</reference>
<dbReference type="AlphaFoldDB" id="A0A847SH64"/>
<name>A0A847SH64_9NEIS</name>
<keyword evidence="4 6" id="KW-1133">Transmembrane helix</keyword>